<feature type="domain" description="Heterokaryon incompatibility" evidence="2">
    <location>
        <begin position="2053"/>
        <end position="2189"/>
    </location>
</feature>
<feature type="compositionally biased region" description="Basic and acidic residues" evidence="1">
    <location>
        <begin position="22"/>
        <end position="44"/>
    </location>
</feature>
<accession>A0AAV9X2M1</accession>
<sequence length="2595" mass="298491">MLSFYFGRSKKQPKTVNVYIKKSRDKDRIEKEKPERTERDEPERSKRKRTERYEWRKHERPKEQKPKQPRQEESQRTEEPKLLKREKYEQKEPTKPDQKNSLQELQPEQEKSVQQKLEQEKPVQQEIEQKEPVQQELERKEPEQKEPEQKEPEQKEHEQKEPEQKEHEQKEPEQREPEQKEPEQRKPEQREPEQIALEQAPQRVLGPDEIILLGQDYTQSKEEAREHIEKIRKNIGRLEDVVEIMDIDAMIKGLGESQYSDTGHFIFELFQNADDCSYGSRTPVVNIRYCHPYFLFEANELGLRKRDVTSLCTASKSSKIQEETKTGDAIGEKGIGFKSVFGVSKTVWIKSSYYSFHFRKDMAFGRVLPHWGEFPEGMEGVRLDGHTSILLKIEDEERPKVLSTLKLLNARMLLFLHNLKKIKIRVGKLSSNQTWNDWFTATEGSSDIQRVILQADTISRDPTTLHPVSISIEDGIVCQPVIENENAFRYPVRMSDLPEEQMRKRDSEIIIVLPENPETARTRDVYAFLPIRSYDFKICIQADFILVSNRGDIRDIKYNRALVREVSRALLGAVRCVVENKTSFSGMIARSSETISGSTDILADRLFIEDNSQLWFTGHFLDDKLKYGWPLLLPLNKVSEGPFIYLSDNIRKDFGHHEILKDVNGRLRRPGDLTSIPALYMDSRGEPFLPLDYPNLNFISMKYPKNTLSSLHWLGVKILSANEFLLQLEYFMSKEPSFFHKKKSRWRDELCGTLLSLVGSHKTIIQKLEIVPTRNGQWVSFSGTLTPFFAPEGTIIPFPEGVENLIEIDPRIKTRELKHQENLFRKLGALTYSINDLAERIEKHHKSVGKLSSPTLLSVFGNVENAISHMQFYYIAKQQISNESVADLWCVTETETIQKISDVHIRSTLPYTATAISVQLLPQIDFLHPQYMETLFRDERALQWFQRRLGLRETLKIVIRTSGVYGQLEVEPHPNLTTLAENHGMVLLEILRYHWNTYSGLFLGVDTPFRTRENLKKILREMNIGCHGGGTAKLKDTHLPRKQLLELSDLQNLHLCERLPDTCSVCLIIKRSKIAKPVQGVLPSYKFLDVDEPSNIDWDFLRIFDVSIAPDLKTWLSYLRALEGKSVSVSVVRMVYAKISEYINDRQVEIQSFFKEGKPCYIPPQRGEDNGAWHATEFCIWDMETPLKHVPKLKAYYPDQEDFFRKILKDQREFEIFGREAMLLDPKDGIQHIISVLEAIARSIRFWDLNYIKPHIDNFRMCKMFPVVPKSAEISESSKEPDSTGPVDFILMGCEGSPSWYIPDSGDLFEAFNGAVYICMLDARYMNEHLIGLGDALDLKSRFMSNCVKDTLINAVNDCKHQQLTKFVRERAFYIAALISNKYDRNRVFNRLNTARVLLCDRVEVSWKLFLPPELVTSKANEVEIATKLGSWATIFVNKRNENIKDLIPLLCGSFAESFNIQENRSFRVLFQIFSHEIPMVKRIIRKHIGKHTFANLESEYKDILDKESEGKGGSPSPQSIPNAKDNVPEQSPPDAKPSEQKTPDKELPKGGGKEQDATGGKSKLEAPGKEFKQDASKKEPKQEESMKEPKQEESRGEPKQEDTRKEPKQEGSKEEFKQEDSRKEPKHEESRKKPKEEVSRRKPKQEASGSQNLEAESNRKKQKAEKARRTKTEININSFGEEHQFSDSDENQSSKSDDSGDDESWESSESKASESNKSPSSGSNKSQSQRKNESRSSGSSSGSDGSQSSERDEISDSETSVATSNPAVLSKNPSPQTKTEYRPTIAPSVIPEFQSNKYKTSDKPAHPRQGTKKSRPSSNHASVLKDLDYAKVFGELHVSQFLESFLGDNVYKPNTHWTSNIRSQHSHTTYHGPESASTFTIKELDGELRKVIIQAGGVDAAMLESPCEFHIQVIATDDGDVYLTDQEFQKARNMTVSKHERVSQIYILACVSNIRGDPIVDFYLDPWKLYTEKRISLRTKDKYRVRVSQNTQPLIPRTMVKSHLAPPVGSFYEKKSITLNHIRLLRLDLTSSGRVFKGEFEIINLSSSTEFWAISYCWGRRPDPNNCSYFETKEGRIPIGDSLASCLRYLREEKVSTLIWADAVCINQKNNMEKAQQVKRMGTLYSRAKRVIVWVGDERKEDSRALKILNRLQPAPTSEEVCVDDDDVRQIENFLSRDWFTRMWIIQELVLSDNVTVKCGSSELQWNAVIQGIRTCEKIRRETQQGQLTDASFSIKGSHRAYALDRVRALRIAKKRYQFIKLRNMFFPNKSSRPPDKLFSLVHLAFDTIRGQDDFNPDYDSPDEIVLYNFMKWMAKFTAIPKLLYWAGDSKSAKHCSWMPDFMSQKGPDYYPFPESISEWPARSMRHRFNAGGNLKSQRWKYSISLKPLPTLKINGILFDTIREFSTIQPAPEVANIHQIVGKFKEYMSKLASYPGYGEEWEGEVLLRSLVGDAPGPLTTSTIPYDDDPMQSSGWDYEFASEVIPGVRLVFDNNTPISNPSPRLSQFWSTAVTFMRKFPRPTICLTEKGYLGVVPEVQVGDRICILRGARVPFIIRQHGQQYKLIGEAFIHGLMYYAESGAELDTSTEEQVELV</sequence>
<dbReference type="Gene3D" id="3.30.565.10">
    <property type="entry name" value="Histidine kinase-like ATPase, C-terminal domain"/>
    <property type="match status" value="1"/>
</dbReference>
<proteinExistence type="predicted"/>
<feature type="region of interest" description="Disordered" evidence="1">
    <location>
        <begin position="1"/>
        <end position="203"/>
    </location>
</feature>
<dbReference type="Pfam" id="PF26639">
    <property type="entry name" value="Het-6_barrel"/>
    <property type="match status" value="1"/>
</dbReference>
<evidence type="ECO:0000256" key="1">
    <source>
        <dbReference type="SAM" id="MobiDB-lite"/>
    </source>
</evidence>
<feature type="compositionally biased region" description="Basic and acidic residues" evidence="1">
    <location>
        <begin position="108"/>
        <end position="193"/>
    </location>
</feature>
<organism evidence="3 4">
    <name type="scientific">Orbilia ellipsospora</name>
    <dbReference type="NCBI Taxonomy" id="2528407"/>
    <lineage>
        <taxon>Eukaryota</taxon>
        <taxon>Fungi</taxon>
        <taxon>Dikarya</taxon>
        <taxon>Ascomycota</taxon>
        <taxon>Pezizomycotina</taxon>
        <taxon>Orbiliomycetes</taxon>
        <taxon>Orbiliales</taxon>
        <taxon>Orbiliaceae</taxon>
        <taxon>Orbilia</taxon>
    </lineage>
</organism>
<dbReference type="NCBIfam" id="NF047352">
    <property type="entry name" value="P_loop_sacsin"/>
    <property type="match status" value="1"/>
</dbReference>
<name>A0AAV9X2M1_9PEZI</name>
<reference evidence="3 4" key="1">
    <citation type="submission" date="2019-10" db="EMBL/GenBank/DDBJ databases">
        <authorList>
            <person name="Palmer J.M."/>
        </authorList>
    </citation>
    <scope>NUCLEOTIDE SEQUENCE [LARGE SCALE GENOMIC DNA]</scope>
    <source>
        <strain evidence="3 4">TWF694</strain>
    </source>
</reference>
<dbReference type="Pfam" id="PF06985">
    <property type="entry name" value="HET"/>
    <property type="match status" value="1"/>
</dbReference>
<evidence type="ECO:0000313" key="3">
    <source>
        <dbReference type="EMBL" id="KAK6531829.1"/>
    </source>
</evidence>
<feature type="compositionally biased region" description="Basic and acidic residues" evidence="1">
    <location>
        <begin position="51"/>
        <end position="98"/>
    </location>
</feature>
<dbReference type="InterPro" id="IPR036890">
    <property type="entry name" value="HATPase_C_sf"/>
</dbReference>
<feature type="compositionally biased region" description="Basic and acidic residues" evidence="1">
    <location>
        <begin position="1657"/>
        <end position="1673"/>
    </location>
</feature>
<dbReference type="InterPro" id="IPR052895">
    <property type="entry name" value="HetReg/Transcr_Mod"/>
</dbReference>
<dbReference type="EMBL" id="JAVHJO010000012">
    <property type="protein sequence ID" value="KAK6531829.1"/>
    <property type="molecule type" value="Genomic_DNA"/>
</dbReference>
<dbReference type="SUPFAM" id="SSF55874">
    <property type="entry name" value="ATPase domain of HSP90 chaperone/DNA topoisomerase II/histidine kinase"/>
    <property type="match status" value="1"/>
</dbReference>
<dbReference type="PANTHER" id="PTHR24148">
    <property type="entry name" value="ANKYRIN REPEAT DOMAIN-CONTAINING PROTEIN 39 HOMOLOG-RELATED"/>
    <property type="match status" value="1"/>
</dbReference>
<gene>
    <name evidence="3" type="ORF">TWF694_002994</name>
</gene>
<dbReference type="Proteomes" id="UP001365542">
    <property type="component" value="Unassembled WGS sequence"/>
</dbReference>
<feature type="compositionally biased region" description="Polar residues" evidence="1">
    <location>
        <begin position="1758"/>
        <end position="1779"/>
    </location>
</feature>
<evidence type="ECO:0000259" key="2">
    <source>
        <dbReference type="Pfam" id="PF06985"/>
    </source>
</evidence>
<evidence type="ECO:0000313" key="4">
    <source>
        <dbReference type="Proteomes" id="UP001365542"/>
    </source>
</evidence>
<feature type="region of interest" description="Disordered" evidence="1">
    <location>
        <begin position="1507"/>
        <end position="1821"/>
    </location>
</feature>
<dbReference type="PANTHER" id="PTHR24148:SF64">
    <property type="entry name" value="HETEROKARYON INCOMPATIBILITY DOMAIN-CONTAINING PROTEIN"/>
    <property type="match status" value="1"/>
</dbReference>
<comment type="caution">
    <text evidence="3">The sequence shown here is derived from an EMBL/GenBank/DDBJ whole genome shotgun (WGS) entry which is preliminary data.</text>
</comment>
<dbReference type="InterPro" id="IPR010730">
    <property type="entry name" value="HET"/>
</dbReference>
<protein>
    <recommendedName>
        <fullName evidence="2">Heterokaryon incompatibility domain-containing protein</fullName>
    </recommendedName>
</protein>
<feature type="compositionally biased region" description="Low complexity" evidence="1">
    <location>
        <begin position="1736"/>
        <end position="1749"/>
    </location>
</feature>
<feature type="compositionally biased region" description="Low complexity" evidence="1">
    <location>
        <begin position="1716"/>
        <end position="1728"/>
    </location>
</feature>
<keyword evidence="4" id="KW-1185">Reference proteome</keyword>
<feature type="compositionally biased region" description="Basic and acidic residues" evidence="1">
    <location>
        <begin position="1537"/>
        <end position="1641"/>
    </location>
</feature>